<comment type="caution">
    <text evidence="2">The sequence shown here is derived from an EMBL/GenBank/DDBJ whole genome shotgun (WGS) entry which is preliminary data.</text>
</comment>
<organism evidence="2 3">
    <name type="scientific">Necator americanus</name>
    <name type="common">Human hookworm</name>
    <dbReference type="NCBI Taxonomy" id="51031"/>
    <lineage>
        <taxon>Eukaryota</taxon>
        <taxon>Metazoa</taxon>
        <taxon>Ecdysozoa</taxon>
        <taxon>Nematoda</taxon>
        <taxon>Chromadorea</taxon>
        <taxon>Rhabditida</taxon>
        <taxon>Rhabditina</taxon>
        <taxon>Rhabditomorpha</taxon>
        <taxon>Strongyloidea</taxon>
        <taxon>Ancylostomatidae</taxon>
        <taxon>Bunostominae</taxon>
        <taxon>Necator</taxon>
    </lineage>
</organism>
<feature type="region of interest" description="Disordered" evidence="1">
    <location>
        <begin position="1"/>
        <end position="25"/>
    </location>
</feature>
<dbReference type="Proteomes" id="UP001303046">
    <property type="component" value="Unassembled WGS sequence"/>
</dbReference>
<proteinExistence type="predicted"/>
<feature type="compositionally biased region" description="Basic and acidic residues" evidence="1">
    <location>
        <begin position="98"/>
        <end position="127"/>
    </location>
</feature>
<evidence type="ECO:0000313" key="2">
    <source>
        <dbReference type="EMBL" id="KAK6730384.1"/>
    </source>
</evidence>
<accession>A0ABR1BVH4</accession>
<feature type="compositionally biased region" description="Basic and acidic residues" evidence="1">
    <location>
        <begin position="1"/>
        <end position="15"/>
    </location>
</feature>
<evidence type="ECO:0000256" key="1">
    <source>
        <dbReference type="SAM" id="MobiDB-lite"/>
    </source>
</evidence>
<protein>
    <submittedName>
        <fullName evidence="2">Uncharacterized protein</fullName>
    </submittedName>
</protein>
<feature type="compositionally biased region" description="Gly residues" evidence="1">
    <location>
        <begin position="85"/>
        <end position="94"/>
    </location>
</feature>
<evidence type="ECO:0000313" key="3">
    <source>
        <dbReference type="Proteomes" id="UP001303046"/>
    </source>
</evidence>
<name>A0ABR1BVH4_NECAM</name>
<dbReference type="EMBL" id="JAVFWL010000001">
    <property type="protein sequence ID" value="KAK6730384.1"/>
    <property type="molecule type" value="Genomic_DNA"/>
</dbReference>
<sequence>MMNKDEVTKPLNKEECDLEGNASNSHCTTAASGLTLEDMFSDRYSMANESFARICEGFDPVICMYPFHSRQKRNYERGYQYRGGSNHGRGGWRGGRGRGGDHWRNNDRRGQRRSWDDRSNYDSSRGDRKIRRE</sequence>
<feature type="region of interest" description="Disordered" evidence="1">
    <location>
        <begin position="79"/>
        <end position="133"/>
    </location>
</feature>
<keyword evidence="3" id="KW-1185">Reference proteome</keyword>
<gene>
    <name evidence="2" type="primary">Necator_chrI.g3202</name>
    <name evidence="2" type="ORF">RB195_007073</name>
</gene>
<reference evidence="2 3" key="1">
    <citation type="submission" date="2023-08" db="EMBL/GenBank/DDBJ databases">
        <title>A Necator americanus chromosomal reference genome.</title>
        <authorList>
            <person name="Ilik V."/>
            <person name="Petrzelkova K.J."/>
            <person name="Pardy F."/>
            <person name="Fuh T."/>
            <person name="Niatou-Singa F.S."/>
            <person name="Gouil Q."/>
            <person name="Baker L."/>
            <person name="Ritchie M.E."/>
            <person name="Jex A.R."/>
            <person name="Gazzola D."/>
            <person name="Li H."/>
            <person name="Toshio Fujiwara R."/>
            <person name="Zhan B."/>
            <person name="Aroian R.V."/>
            <person name="Pafco B."/>
            <person name="Schwarz E.M."/>
        </authorList>
    </citation>
    <scope>NUCLEOTIDE SEQUENCE [LARGE SCALE GENOMIC DNA]</scope>
    <source>
        <strain evidence="2 3">Aroian</strain>
        <tissue evidence="2">Whole animal</tissue>
    </source>
</reference>